<dbReference type="EMBL" id="CP029397">
    <property type="protein sequence ID" value="AWL28803.1"/>
    <property type="molecule type" value="Genomic_DNA"/>
</dbReference>
<evidence type="ECO:0000313" key="2">
    <source>
        <dbReference type="Proteomes" id="UP000245977"/>
    </source>
</evidence>
<protein>
    <submittedName>
        <fullName evidence="1">Uncharacterized protein</fullName>
    </submittedName>
</protein>
<proteinExistence type="predicted"/>
<reference evidence="1" key="1">
    <citation type="submission" date="2019-08" db="EMBL/GenBank/DDBJ databases">
        <title>The complete genome of Acinetobacter defluvii strain WCHAD010030.</title>
        <authorList>
            <person name="Hu Y."/>
            <person name="Qin J."/>
            <person name="Feng Y."/>
            <person name="Zong Z."/>
        </authorList>
    </citation>
    <scope>NUCLEOTIDE SEQUENCE</scope>
    <source>
        <strain evidence="1">WCHA30</strain>
    </source>
</reference>
<dbReference type="KEGG" id="adv:DJ533_09590"/>
<accession>A0A2S2FCV3</accession>
<dbReference type="AlphaFoldDB" id="A0A2S2FCV3"/>
<organism evidence="1 2">
    <name type="scientific">Acinetobacter defluvii</name>
    <dbReference type="NCBI Taxonomy" id="1871111"/>
    <lineage>
        <taxon>Bacteria</taxon>
        <taxon>Pseudomonadati</taxon>
        <taxon>Pseudomonadota</taxon>
        <taxon>Gammaproteobacteria</taxon>
        <taxon>Moraxellales</taxon>
        <taxon>Moraxellaceae</taxon>
        <taxon>Acinetobacter</taxon>
    </lineage>
</organism>
<dbReference type="Proteomes" id="UP000245977">
    <property type="component" value="Chromosome"/>
</dbReference>
<dbReference type="RefSeq" id="WP_065993970.1">
    <property type="nucleotide sequence ID" value="NZ_CP029397.2"/>
</dbReference>
<name>A0A2S2FCV3_9GAMM</name>
<dbReference type="STRING" id="1871111.GCA_001704615_03298"/>
<sequence length="179" mass="21654">MDDKKIYKILQHWFPLLKNEDIPKKKHRQNFENFLQWMKEASFADQFYMMKMQPDCFFENQMEKSTIFQDFQIDLAVLKNNIEAKAAPILAHYEQHKAVIGRYYNVNDQILDIVLEEILTVAQPIQFELLLIYAEDYYWLLVPNDEAKIEKFCKSFNKQFKDQNVMIEHYEQYVCSRST</sequence>
<keyword evidence="2" id="KW-1185">Reference proteome</keyword>
<evidence type="ECO:0000313" key="1">
    <source>
        <dbReference type="EMBL" id="AWL28803.1"/>
    </source>
</evidence>
<gene>
    <name evidence="1" type="ORF">DJ533_09590</name>
</gene>
<dbReference type="OrthoDB" id="6707567at2"/>